<comment type="similarity">
    <text evidence="3 11">Belongs to the ALG6/ALG8 glucosyltransferase family.</text>
</comment>
<evidence type="ECO:0000256" key="4">
    <source>
        <dbReference type="ARBA" id="ARBA00022676"/>
    </source>
</evidence>
<feature type="transmembrane region" description="Helical" evidence="11">
    <location>
        <begin position="205"/>
        <end position="225"/>
    </location>
</feature>
<keyword evidence="7 11" id="KW-0256">Endoplasmic reticulum</keyword>
<feature type="transmembrane region" description="Helical" evidence="11">
    <location>
        <begin position="421"/>
        <end position="440"/>
    </location>
</feature>
<evidence type="ECO:0000313" key="12">
    <source>
        <dbReference type="EMBL" id="EDK44643.1"/>
    </source>
</evidence>
<protein>
    <recommendedName>
        <fullName evidence="11">Alpha-1,3-glucosyltransferase</fullName>
        <ecNumber evidence="11">2.4.1.-</ecNumber>
    </recommendedName>
</protein>
<evidence type="ECO:0000256" key="2">
    <source>
        <dbReference type="ARBA" id="ARBA00004922"/>
    </source>
</evidence>
<evidence type="ECO:0000256" key="8">
    <source>
        <dbReference type="ARBA" id="ARBA00022989"/>
    </source>
</evidence>
<dbReference type="InterPro" id="IPR004856">
    <property type="entry name" value="Glyco_trans_ALG6/ALG8"/>
</dbReference>
<dbReference type="STRING" id="379508.A5DZN5"/>
<comment type="pathway">
    <text evidence="2 11">Protein modification; protein glycosylation.</text>
</comment>
<feature type="transmembrane region" description="Helical" evidence="11">
    <location>
        <begin position="246"/>
        <end position="265"/>
    </location>
</feature>
<dbReference type="KEGG" id="lel:PVL30_003666"/>
<dbReference type="FunCoup" id="A5DZN5">
    <property type="interactions" value="766"/>
</dbReference>
<keyword evidence="4 11" id="KW-0328">Glycosyltransferase</keyword>
<evidence type="ECO:0000256" key="5">
    <source>
        <dbReference type="ARBA" id="ARBA00022679"/>
    </source>
</evidence>
<evidence type="ECO:0000256" key="7">
    <source>
        <dbReference type="ARBA" id="ARBA00022824"/>
    </source>
</evidence>
<comment type="catalytic activity">
    <reaction evidence="10">
        <text>an alpha-D-Glc-(1-&gt;3)-alpha-D-Man-(1-&gt;2)-alpha-D-Man-(1-&gt;2)-alpha-D-Man-(1-&gt;3)-[alpha-D-Man-(1-&gt;2)-alpha-D-Man-(1-&gt;3)-[alpha-D-Man-(1-&gt;2)-alpha-D-Man-(1-&gt;6)]-alpha-D-Man-(1-&gt;6)]-beta-D-Man-(1-&gt;4)-beta-D-GlcNAc-(1-&gt;4)-alpha-D-GlcNAc-diphospho-di-trans,poly-cis-dolichol + a di-trans,poly-cis-dolichyl beta-D-glucosyl phosphate = an alpha-D-Glc-(1-&gt;3)-alpha-D-Glc-(1-&gt;3)-alpha-D-Man-(1-&gt;2)-alpha-D-Man-(1-&gt;2)-alpha-D-Man-(1-&gt;3)-[alpha-D-Man-(1-&gt;2)-alpha-D-Man-(1-&gt;3)-[alpha-D-Man-(1-&gt;2)-alpha-D-Man-(1-&gt;6)]-alpha-D-Man-(1-&gt;6)]-beta-D-Man-(1-&gt;4)-beta-D-GlcNAc-(1-&gt;4)-alpha-D-GlcNAc-diphospho-di-trans,poly-cis-dolichol + a di-trans,poly-cis-dolichyl phosphate + H(+)</text>
        <dbReference type="Rhea" id="RHEA:31307"/>
        <dbReference type="Rhea" id="RHEA-COMP:19498"/>
        <dbReference type="Rhea" id="RHEA-COMP:19502"/>
        <dbReference type="Rhea" id="RHEA-COMP:19521"/>
        <dbReference type="Rhea" id="RHEA-COMP:19522"/>
        <dbReference type="ChEBI" id="CHEBI:15378"/>
        <dbReference type="ChEBI" id="CHEBI:57525"/>
        <dbReference type="ChEBI" id="CHEBI:57683"/>
        <dbReference type="ChEBI" id="CHEBI:132521"/>
        <dbReference type="ChEBI" id="CHEBI:132522"/>
        <dbReference type="EC" id="2.4.1.265"/>
    </reaction>
    <physiologicalReaction direction="left-to-right" evidence="10">
        <dbReference type="Rhea" id="RHEA:31308"/>
    </physiologicalReaction>
</comment>
<dbReference type="AlphaFoldDB" id="A5DZN5"/>
<evidence type="ECO:0000256" key="6">
    <source>
        <dbReference type="ARBA" id="ARBA00022692"/>
    </source>
</evidence>
<dbReference type="PANTHER" id="PTHR12413:SF2">
    <property type="entry name" value="DOLICHYL PYROPHOSPHATE GLC1MAN9GLCNAC2 ALPHA-1,3-GLUCOSYLTRANSFERASE-RELATED"/>
    <property type="match status" value="1"/>
</dbReference>
<dbReference type="Proteomes" id="UP000001996">
    <property type="component" value="Unassembled WGS sequence"/>
</dbReference>
<evidence type="ECO:0000256" key="10">
    <source>
        <dbReference type="ARBA" id="ARBA00047346"/>
    </source>
</evidence>
<keyword evidence="8 11" id="KW-1133">Transmembrane helix</keyword>
<name>A5DZN5_LODEL</name>
<organism evidence="12 13">
    <name type="scientific">Lodderomyces elongisporus (strain ATCC 11503 / CBS 2605 / JCM 1781 / NBRC 1676 / NRRL YB-4239)</name>
    <name type="common">Yeast</name>
    <name type="synonym">Saccharomyces elongisporus</name>
    <dbReference type="NCBI Taxonomy" id="379508"/>
    <lineage>
        <taxon>Eukaryota</taxon>
        <taxon>Fungi</taxon>
        <taxon>Dikarya</taxon>
        <taxon>Ascomycota</taxon>
        <taxon>Saccharomycotina</taxon>
        <taxon>Pichiomycetes</taxon>
        <taxon>Debaryomycetaceae</taxon>
        <taxon>Candida/Lodderomyces clade</taxon>
        <taxon>Lodderomyces</taxon>
    </lineage>
</organism>
<keyword evidence="9 11" id="KW-0472">Membrane</keyword>
<dbReference type="GO" id="GO:0042283">
    <property type="term" value="F:dolichyl pyrophosphate Glc1Man9GlcNAc2 alpha-1,3-glucosyltransferase activity"/>
    <property type="evidence" value="ECO:0007669"/>
    <property type="project" value="UniProtKB-EC"/>
</dbReference>
<dbReference type="eggNOG" id="KOG2576">
    <property type="taxonomic scope" value="Eukaryota"/>
</dbReference>
<keyword evidence="5 11" id="KW-0808">Transferase</keyword>
<evidence type="ECO:0000256" key="11">
    <source>
        <dbReference type="RuleBase" id="RU363110"/>
    </source>
</evidence>
<keyword evidence="13" id="KW-1185">Reference proteome</keyword>
<sequence>MAKNSFKSIVGHGKATKRYTLFNIWVVTLALKLLLMVGYHSTDFDVHRNWLAVTHNLPLSQWYTENTSQWTLDYPPFFAFFEWVLSQFVPSRVEKDGCLDIVEVGQYGLPTVYFQRITVIVSELVLFAALQWIIDTSSNYELRRRMYVATASLALSPGLLLIDHIHFQYNGMMYGFLLLCFNSARLNRYLLCGFWFALLLCFKHIYLYLAPAVFVFLLRSYCLNLHWDKKMNVFSNLCKLVKWRNLLKLGSVVVLVFGIAFVPFYKALPQLLSRLFPFSRGLTHAYWAPNMWALYSFFDRFFIQVYKRVPMTRYFLERTFRFDAAALGNDALLQTSTRGLIGDIEFFILPEITPRLTFLLTLFYQIMALIPLFIQPSYRKFIGATTLCGYASFLFGWHVHEKAILLVIFPMTLIVARDRRLLPAYNLLVACGYGSLFPLIFTSNEWLLKVVYTFLWYIIFYFNFRKVVRVSKTVDRSGNVDRLVNAYLLLFILIVTFTTTVDILKGKFPILKQFEFLNLMIYSVYCGIGVVGSWNIFSWLYFVDETIWE</sequence>
<feature type="transmembrane region" description="Helical" evidence="11">
    <location>
        <begin position="516"/>
        <end position="543"/>
    </location>
</feature>
<dbReference type="GeneID" id="5233286"/>
<dbReference type="HOGENOM" id="CLU_022045_1_1_1"/>
<feature type="transmembrane region" description="Helical" evidence="11">
    <location>
        <begin position="146"/>
        <end position="167"/>
    </location>
</feature>
<feature type="transmembrane region" description="Helical" evidence="11">
    <location>
        <begin position="285"/>
        <end position="303"/>
    </location>
</feature>
<dbReference type="EC" id="2.4.1.-" evidence="11"/>
<gene>
    <name evidence="12" type="ORF">LELG_02822</name>
</gene>
<evidence type="ECO:0000313" key="13">
    <source>
        <dbReference type="Proteomes" id="UP000001996"/>
    </source>
</evidence>
<dbReference type="InParanoid" id="A5DZN5"/>
<dbReference type="UniPathway" id="UPA00378"/>
<dbReference type="Pfam" id="PF03155">
    <property type="entry name" value="Alg6_Alg8"/>
    <property type="match status" value="1"/>
</dbReference>
<reference evidence="12 13" key="1">
    <citation type="journal article" date="2009" name="Nature">
        <title>Evolution of pathogenicity and sexual reproduction in eight Candida genomes.</title>
        <authorList>
            <person name="Butler G."/>
            <person name="Rasmussen M.D."/>
            <person name="Lin M.F."/>
            <person name="Santos M.A."/>
            <person name="Sakthikumar S."/>
            <person name="Munro C.A."/>
            <person name="Rheinbay E."/>
            <person name="Grabherr M."/>
            <person name="Forche A."/>
            <person name="Reedy J.L."/>
            <person name="Agrafioti I."/>
            <person name="Arnaud M.B."/>
            <person name="Bates S."/>
            <person name="Brown A.J."/>
            <person name="Brunke S."/>
            <person name="Costanzo M.C."/>
            <person name="Fitzpatrick D.A."/>
            <person name="de Groot P.W."/>
            <person name="Harris D."/>
            <person name="Hoyer L.L."/>
            <person name="Hube B."/>
            <person name="Klis F.M."/>
            <person name="Kodira C."/>
            <person name="Lennard N."/>
            <person name="Logue M.E."/>
            <person name="Martin R."/>
            <person name="Neiman A.M."/>
            <person name="Nikolaou E."/>
            <person name="Quail M.A."/>
            <person name="Quinn J."/>
            <person name="Santos M.C."/>
            <person name="Schmitzberger F.F."/>
            <person name="Sherlock G."/>
            <person name="Shah P."/>
            <person name="Silverstein K.A."/>
            <person name="Skrzypek M.S."/>
            <person name="Soll D."/>
            <person name="Staggs R."/>
            <person name="Stansfield I."/>
            <person name="Stumpf M.P."/>
            <person name="Sudbery P.E."/>
            <person name="Srikantha T."/>
            <person name="Zeng Q."/>
            <person name="Berman J."/>
            <person name="Berriman M."/>
            <person name="Heitman J."/>
            <person name="Gow N.A."/>
            <person name="Lorenz M.C."/>
            <person name="Birren B.W."/>
            <person name="Kellis M."/>
            <person name="Cuomo C.A."/>
        </authorList>
    </citation>
    <scope>NUCLEOTIDE SEQUENCE [LARGE SCALE GENOMIC DNA]</scope>
    <source>
        <strain evidence="13">ATCC 11503 / BCRC 21390 / CBS 2605 / JCM 1781 / NBRC 1676 / NRRL YB-4239</strain>
    </source>
</reference>
<comment type="subcellular location">
    <subcellularLocation>
        <location evidence="1 11">Endoplasmic reticulum membrane</location>
        <topology evidence="1 11">Multi-pass membrane protein</topology>
    </subcellularLocation>
</comment>
<evidence type="ECO:0000256" key="9">
    <source>
        <dbReference type="ARBA" id="ARBA00023136"/>
    </source>
</evidence>
<dbReference type="EMBL" id="CH981526">
    <property type="protein sequence ID" value="EDK44643.1"/>
    <property type="molecule type" value="Genomic_DNA"/>
</dbReference>
<evidence type="ECO:0000256" key="1">
    <source>
        <dbReference type="ARBA" id="ARBA00004477"/>
    </source>
</evidence>
<evidence type="ECO:0000256" key="3">
    <source>
        <dbReference type="ARBA" id="ARBA00008715"/>
    </source>
</evidence>
<feature type="transmembrane region" description="Helical" evidence="11">
    <location>
        <begin position="113"/>
        <end position="134"/>
    </location>
</feature>
<dbReference type="PANTHER" id="PTHR12413">
    <property type="entry name" value="DOLICHYL GLYCOSYLTRANSFERASE"/>
    <property type="match status" value="1"/>
</dbReference>
<feature type="transmembrane region" description="Helical" evidence="11">
    <location>
        <begin position="484"/>
        <end position="504"/>
    </location>
</feature>
<dbReference type="GO" id="GO:0006488">
    <property type="term" value="P:dolichol-linked oligosaccharide biosynthetic process"/>
    <property type="evidence" value="ECO:0007669"/>
    <property type="project" value="EnsemblFungi"/>
</dbReference>
<feature type="transmembrane region" description="Helical" evidence="11">
    <location>
        <begin position="356"/>
        <end position="375"/>
    </location>
</feature>
<dbReference type="OMA" id="YHSTDFD"/>
<proteinExistence type="inferred from homology"/>
<feature type="transmembrane region" description="Helical" evidence="11">
    <location>
        <begin position="446"/>
        <end position="464"/>
    </location>
</feature>
<dbReference type="GO" id="GO:0005789">
    <property type="term" value="C:endoplasmic reticulum membrane"/>
    <property type="evidence" value="ECO:0007669"/>
    <property type="project" value="UniProtKB-SubCell"/>
</dbReference>
<keyword evidence="6 11" id="KW-0812">Transmembrane</keyword>
<feature type="transmembrane region" description="Helical" evidence="11">
    <location>
        <begin position="21"/>
        <end position="41"/>
    </location>
</feature>
<dbReference type="OrthoDB" id="1689333at2759"/>
<accession>A5DZN5</accession>